<gene>
    <name evidence="2" type="ORF">HRbin22_01185</name>
</gene>
<evidence type="ECO:0000256" key="1">
    <source>
        <dbReference type="SAM" id="SignalP"/>
    </source>
</evidence>
<evidence type="ECO:0000313" key="2">
    <source>
        <dbReference type="EMBL" id="GBD08939.1"/>
    </source>
</evidence>
<sequence>MKTAKGLFSRLTLMFLGLSAACSPGLPPGATPTARPSLWQGAIPIGEILAHPEAYRGREVLIVAYYRGWDLFGEVGHGPPLTRSDVAVADATGAIYIAPASENAFPSSPPLPPWDPASTEVLLRWRGTVERAPAGMLYLRVVEGEVVEGLPVDVLLRIRRQGGLAGFDQELMITEQGTIYLLDRRIRRHGRVRIDPLEVRRVLGKLSSLSGAEYGTPVPDGFVYTLNFWSGDKLRALVLYDPSAGQTPAAVQEVLEAIRSWFAMGITHLSGPVRVAVDALAERLGIPREEIEVVSYDPVPQNWPDTRMGCPEPGAVYAPVITSGYRVFLKARGRSYELHVNQEGTQVTFCGP</sequence>
<feature type="signal peptide" evidence="1">
    <location>
        <begin position="1"/>
        <end position="20"/>
    </location>
</feature>
<comment type="caution">
    <text evidence="2">The sequence shown here is derived from an EMBL/GenBank/DDBJ whole genome shotgun (WGS) entry which is preliminary data.</text>
</comment>
<proteinExistence type="predicted"/>
<name>A0A2H5Y664_9CHLR</name>
<dbReference type="PROSITE" id="PS51257">
    <property type="entry name" value="PROKAR_LIPOPROTEIN"/>
    <property type="match status" value="1"/>
</dbReference>
<organism evidence="2 3">
    <name type="scientific">Candidatus Thermoflexus japonica</name>
    <dbReference type="NCBI Taxonomy" id="2035417"/>
    <lineage>
        <taxon>Bacteria</taxon>
        <taxon>Bacillati</taxon>
        <taxon>Chloroflexota</taxon>
        <taxon>Thermoflexia</taxon>
        <taxon>Thermoflexales</taxon>
        <taxon>Thermoflexaceae</taxon>
        <taxon>Thermoflexus</taxon>
    </lineage>
</organism>
<keyword evidence="1" id="KW-0732">Signal</keyword>
<evidence type="ECO:0000313" key="3">
    <source>
        <dbReference type="Proteomes" id="UP000236642"/>
    </source>
</evidence>
<dbReference type="Proteomes" id="UP000236642">
    <property type="component" value="Unassembled WGS sequence"/>
</dbReference>
<reference evidence="3" key="1">
    <citation type="submission" date="2017-09" db="EMBL/GenBank/DDBJ databases">
        <title>Metaegenomics of thermophilic ammonia-oxidizing enrichment culture.</title>
        <authorList>
            <person name="Kato S."/>
            <person name="Suzuki K."/>
        </authorList>
    </citation>
    <scope>NUCLEOTIDE SEQUENCE [LARGE SCALE GENOMIC DNA]</scope>
</reference>
<accession>A0A2H5Y664</accession>
<feature type="chain" id="PRO_5014166306" evidence="1">
    <location>
        <begin position="21"/>
        <end position="352"/>
    </location>
</feature>
<dbReference type="EMBL" id="BEHY01000022">
    <property type="protein sequence ID" value="GBD08939.1"/>
    <property type="molecule type" value="Genomic_DNA"/>
</dbReference>
<protein>
    <submittedName>
        <fullName evidence="2">Uncharacterized protein</fullName>
    </submittedName>
</protein>
<dbReference type="AlphaFoldDB" id="A0A2H5Y664"/>